<feature type="domain" description="Thioesterase" evidence="2">
    <location>
        <begin position="44"/>
        <end position="120"/>
    </location>
</feature>
<dbReference type="Proteomes" id="UP000223527">
    <property type="component" value="Unassembled WGS sequence"/>
</dbReference>
<dbReference type="AlphaFoldDB" id="A0A2C7A1P2"/>
<dbReference type="RefSeq" id="WP_099096492.1">
    <property type="nucleotide sequence ID" value="NZ_PDNU01000033.1"/>
</dbReference>
<dbReference type="InterPro" id="IPR003736">
    <property type="entry name" value="PAAI_dom"/>
</dbReference>
<keyword evidence="1" id="KW-0378">Hydrolase</keyword>
<dbReference type="InterPro" id="IPR029069">
    <property type="entry name" value="HotDog_dom_sf"/>
</dbReference>
<proteinExistence type="predicted"/>
<dbReference type="NCBIfam" id="TIGR00369">
    <property type="entry name" value="unchar_dom_1"/>
    <property type="match status" value="1"/>
</dbReference>
<dbReference type="Gene3D" id="3.10.129.10">
    <property type="entry name" value="Hotdog Thioesterase"/>
    <property type="match status" value="1"/>
</dbReference>
<organism evidence="3 4">
    <name type="scientific">Teichococcus rhizosphaerae</name>
    <dbReference type="NCBI Taxonomy" id="1335062"/>
    <lineage>
        <taxon>Bacteria</taxon>
        <taxon>Pseudomonadati</taxon>
        <taxon>Pseudomonadota</taxon>
        <taxon>Alphaproteobacteria</taxon>
        <taxon>Acetobacterales</taxon>
        <taxon>Roseomonadaceae</taxon>
        <taxon>Roseomonas</taxon>
    </lineage>
</organism>
<dbReference type="SUPFAM" id="SSF54637">
    <property type="entry name" value="Thioesterase/thiol ester dehydrase-isomerase"/>
    <property type="match status" value="1"/>
</dbReference>
<comment type="caution">
    <text evidence="3">The sequence shown here is derived from an EMBL/GenBank/DDBJ whole genome shotgun (WGS) entry which is preliminary data.</text>
</comment>
<accession>A0A2C7A1P2</accession>
<protein>
    <recommendedName>
        <fullName evidence="2">Thioesterase domain-containing protein</fullName>
    </recommendedName>
</protein>
<dbReference type="CDD" id="cd03443">
    <property type="entry name" value="PaaI_thioesterase"/>
    <property type="match status" value="1"/>
</dbReference>
<dbReference type="EMBL" id="PDNU01000033">
    <property type="protein sequence ID" value="PHK93968.1"/>
    <property type="molecule type" value="Genomic_DNA"/>
</dbReference>
<dbReference type="InterPro" id="IPR052723">
    <property type="entry name" value="Acyl-CoA_thioesterase_PaaI"/>
</dbReference>
<name>A0A2C7A1P2_9PROT</name>
<dbReference type="PANTHER" id="PTHR42856">
    <property type="entry name" value="ACYL-COENZYME A THIOESTERASE PAAI"/>
    <property type="match status" value="1"/>
</dbReference>
<sequence>MSKQDLASPAPPYHELIGIRLIEWRDGFARVACDAGTHHHNRSGIVHGGVILSLLDQAAAFAGLWCSVPGNIRKAVTIDLDCRFTGQVSGGEIVAEGKVVSRGRNIFFARTEVFDAAGKMVAFGASTHRWRAGSETVEGSPAN</sequence>
<dbReference type="GO" id="GO:0016289">
    <property type="term" value="F:acyl-CoA hydrolase activity"/>
    <property type="evidence" value="ECO:0007669"/>
    <property type="project" value="TreeGrafter"/>
</dbReference>
<gene>
    <name evidence="3" type="ORF">CR162_15750</name>
</gene>
<evidence type="ECO:0000256" key="1">
    <source>
        <dbReference type="ARBA" id="ARBA00022801"/>
    </source>
</evidence>
<dbReference type="InterPro" id="IPR006683">
    <property type="entry name" value="Thioestr_dom"/>
</dbReference>
<evidence type="ECO:0000313" key="4">
    <source>
        <dbReference type="Proteomes" id="UP000223527"/>
    </source>
</evidence>
<evidence type="ECO:0000259" key="2">
    <source>
        <dbReference type="Pfam" id="PF03061"/>
    </source>
</evidence>
<keyword evidence="4" id="KW-1185">Reference proteome</keyword>
<dbReference type="OrthoDB" id="3477511at2"/>
<evidence type="ECO:0000313" key="3">
    <source>
        <dbReference type="EMBL" id="PHK93968.1"/>
    </source>
</evidence>
<dbReference type="PANTHER" id="PTHR42856:SF1">
    <property type="entry name" value="ACYL-COENZYME A THIOESTERASE PAAI"/>
    <property type="match status" value="1"/>
</dbReference>
<reference evidence="3 4" key="1">
    <citation type="submission" date="2017-10" db="EMBL/GenBank/DDBJ databases">
        <authorList>
            <person name="Banno H."/>
            <person name="Chua N.-H."/>
        </authorList>
    </citation>
    <scope>NUCLEOTIDE SEQUENCE [LARGE SCALE GENOMIC DNA]</scope>
    <source>
        <strain evidence="3 4">YW11</strain>
    </source>
</reference>
<dbReference type="Pfam" id="PF03061">
    <property type="entry name" value="4HBT"/>
    <property type="match status" value="1"/>
</dbReference>